<keyword evidence="3" id="KW-1185">Reference proteome</keyword>
<dbReference type="EMBL" id="BMAC01000354">
    <property type="protein sequence ID" value="GFP94519.1"/>
    <property type="molecule type" value="Genomic_DNA"/>
</dbReference>
<sequence>MKGSYWISSVLSSPESNPRTAVRSPTRTFQRNRISTPSSASMVARRSTIRRPTPSQRRSLSLRSSSFTRSMIPARFRG</sequence>
<protein>
    <submittedName>
        <fullName evidence="2">Ubiquitin-40S ribosomal protein s27a</fullName>
    </submittedName>
</protein>
<proteinExistence type="predicted"/>
<keyword evidence="2" id="KW-0687">Ribonucleoprotein</keyword>
<dbReference type="GO" id="GO:0005840">
    <property type="term" value="C:ribosome"/>
    <property type="evidence" value="ECO:0007669"/>
    <property type="project" value="UniProtKB-KW"/>
</dbReference>
<name>A0A830C5X3_9LAMI</name>
<dbReference type="Proteomes" id="UP000653305">
    <property type="component" value="Unassembled WGS sequence"/>
</dbReference>
<feature type="compositionally biased region" description="Low complexity" evidence="1">
    <location>
        <begin position="50"/>
        <end position="70"/>
    </location>
</feature>
<reference evidence="2" key="1">
    <citation type="submission" date="2020-07" db="EMBL/GenBank/DDBJ databases">
        <title>Ethylene signaling mediates host invasion by parasitic plants.</title>
        <authorList>
            <person name="Yoshida S."/>
        </authorList>
    </citation>
    <scope>NUCLEOTIDE SEQUENCE</scope>
    <source>
        <strain evidence="2">Okayama</strain>
    </source>
</reference>
<organism evidence="2 3">
    <name type="scientific">Phtheirospermum japonicum</name>
    <dbReference type="NCBI Taxonomy" id="374723"/>
    <lineage>
        <taxon>Eukaryota</taxon>
        <taxon>Viridiplantae</taxon>
        <taxon>Streptophyta</taxon>
        <taxon>Embryophyta</taxon>
        <taxon>Tracheophyta</taxon>
        <taxon>Spermatophyta</taxon>
        <taxon>Magnoliopsida</taxon>
        <taxon>eudicotyledons</taxon>
        <taxon>Gunneridae</taxon>
        <taxon>Pentapetalae</taxon>
        <taxon>asterids</taxon>
        <taxon>lamiids</taxon>
        <taxon>Lamiales</taxon>
        <taxon>Orobanchaceae</taxon>
        <taxon>Orobanchaceae incertae sedis</taxon>
        <taxon>Phtheirospermum</taxon>
    </lineage>
</organism>
<accession>A0A830C5X3</accession>
<evidence type="ECO:0000256" key="1">
    <source>
        <dbReference type="SAM" id="MobiDB-lite"/>
    </source>
</evidence>
<evidence type="ECO:0000313" key="3">
    <source>
        <dbReference type="Proteomes" id="UP000653305"/>
    </source>
</evidence>
<comment type="caution">
    <text evidence="2">The sequence shown here is derived from an EMBL/GenBank/DDBJ whole genome shotgun (WGS) entry which is preliminary data.</text>
</comment>
<feature type="region of interest" description="Disordered" evidence="1">
    <location>
        <begin position="1"/>
        <end position="78"/>
    </location>
</feature>
<dbReference type="AlphaFoldDB" id="A0A830C5X3"/>
<feature type="compositionally biased region" description="Polar residues" evidence="1">
    <location>
        <begin position="1"/>
        <end position="41"/>
    </location>
</feature>
<gene>
    <name evidence="2" type="ORF">PHJA_001596300</name>
</gene>
<keyword evidence="2" id="KW-0689">Ribosomal protein</keyword>
<evidence type="ECO:0000313" key="2">
    <source>
        <dbReference type="EMBL" id="GFP94519.1"/>
    </source>
</evidence>